<protein>
    <submittedName>
        <fullName evidence="2">Uncharacterized protein</fullName>
    </submittedName>
</protein>
<feature type="compositionally biased region" description="Basic and acidic residues" evidence="1">
    <location>
        <begin position="220"/>
        <end position="235"/>
    </location>
</feature>
<feature type="compositionally biased region" description="Acidic residues" evidence="1">
    <location>
        <begin position="410"/>
        <end position="420"/>
    </location>
</feature>
<evidence type="ECO:0000313" key="2">
    <source>
        <dbReference type="EMBL" id="KAK5163908.1"/>
    </source>
</evidence>
<feature type="region of interest" description="Disordered" evidence="1">
    <location>
        <begin position="315"/>
        <end position="433"/>
    </location>
</feature>
<gene>
    <name evidence="2" type="ORF">LTR77_010302</name>
</gene>
<evidence type="ECO:0000256" key="1">
    <source>
        <dbReference type="SAM" id="MobiDB-lite"/>
    </source>
</evidence>
<reference evidence="2 3" key="1">
    <citation type="submission" date="2023-08" db="EMBL/GenBank/DDBJ databases">
        <title>Black Yeasts Isolated from many extreme environments.</title>
        <authorList>
            <person name="Coleine C."/>
            <person name="Stajich J.E."/>
            <person name="Selbmann L."/>
        </authorList>
    </citation>
    <scope>NUCLEOTIDE SEQUENCE [LARGE SCALE GENOMIC DNA]</scope>
    <source>
        <strain evidence="2 3">CCFEE 5935</strain>
    </source>
</reference>
<dbReference type="RefSeq" id="XP_064654272.1">
    <property type="nucleotide sequence ID" value="XM_064807525.1"/>
</dbReference>
<proteinExistence type="predicted"/>
<keyword evidence="3" id="KW-1185">Reference proteome</keyword>
<comment type="caution">
    <text evidence="2">The sequence shown here is derived from an EMBL/GenBank/DDBJ whole genome shotgun (WGS) entry which is preliminary data.</text>
</comment>
<feature type="compositionally biased region" description="Basic residues" evidence="1">
    <location>
        <begin position="424"/>
        <end position="433"/>
    </location>
</feature>
<feature type="region of interest" description="Disordered" evidence="1">
    <location>
        <begin position="220"/>
        <end position="255"/>
    </location>
</feature>
<dbReference type="AlphaFoldDB" id="A0AAV9NVN5"/>
<sequence>MANDDYAPFPGEYDHIIVHKDEYLELSCAECGGNSQPRPPYPFCKGYDALLQHHGMIHKAVFVAPNTSKPDDAKTTTDKTGRVAYRILTQAEVKLIEQGHGADVIKKVITETTKHQAEPYVPPGIIPYKHYTTIVRYNDILVQLRCPVCGANARKKKGASNTREHNLQFYNGVSGLKGHMSNVHNEQFPGLKIKDVVLVCGKAITEAELEHITKDRTGRAIVKTRGDGSGKESKPKQPRKAPLSKEEKTVRAPRWSVKSVEGPVFRSDNKQMGQMVSGGAAPFGLGGPAGMAGASSPSRSQGTALMGLQMGGLAGSERGIGRKGAGGGSQGAYADDGTSMRERGPPPLNPQQEAIMKLLQEGRAMKEKVLGGDSMEGLSKDGYVDDEDDGGDDDEWEDCEEGNGEGAAVEGEDDQGGEEDDKVRRRLRPASHS</sequence>
<evidence type="ECO:0000313" key="3">
    <source>
        <dbReference type="Proteomes" id="UP001337655"/>
    </source>
</evidence>
<dbReference type="GeneID" id="89931631"/>
<name>A0AAV9NVN5_9PEZI</name>
<feature type="compositionally biased region" description="Acidic residues" evidence="1">
    <location>
        <begin position="384"/>
        <end position="403"/>
    </location>
</feature>
<dbReference type="EMBL" id="JAVRRT010000022">
    <property type="protein sequence ID" value="KAK5163908.1"/>
    <property type="molecule type" value="Genomic_DNA"/>
</dbReference>
<organism evidence="2 3">
    <name type="scientific">Saxophila tyrrhenica</name>
    <dbReference type="NCBI Taxonomy" id="1690608"/>
    <lineage>
        <taxon>Eukaryota</taxon>
        <taxon>Fungi</taxon>
        <taxon>Dikarya</taxon>
        <taxon>Ascomycota</taxon>
        <taxon>Pezizomycotina</taxon>
        <taxon>Dothideomycetes</taxon>
        <taxon>Dothideomycetidae</taxon>
        <taxon>Mycosphaerellales</taxon>
        <taxon>Extremaceae</taxon>
        <taxon>Saxophila</taxon>
    </lineage>
</organism>
<accession>A0AAV9NVN5</accession>
<dbReference type="Proteomes" id="UP001337655">
    <property type="component" value="Unassembled WGS sequence"/>
</dbReference>